<dbReference type="AlphaFoldDB" id="A0A1H7IWC7"/>
<dbReference type="PANTHER" id="PTHR43130:SF11">
    <property type="entry name" value="TRANSCRIPTIONAL REGULATORY PROTEIN"/>
    <property type="match status" value="1"/>
</dbReference>
<dbReference type="SUPFAM" id="SSF46689">
    <property type="entry name" value="Homeodomain-like"/>
    <property type="match status" value="2"/>
</dbReference>
<name>A0A1H7IWC7_OLID1</name>
<dbReference type="CDD" id="cd03138">
    <property type="entry name" value="GATase1_AraC_2"/>
    <property type="match status" value="1"/>
</dbReference>
<gene>
    <name evidence="4" type="ORF">SAMN05661044_00853</name>
</gene>
<dbReference type="SUPFAM" id="SSF52317">
    <property type="entry name" value="Class I glutamine amidotransferase-like"/>
    <property type="match status" value="1"/>
</dbReference>
<reference evidence="5" key="1">
    <citation type="submission" date="2016-10" db="EMBL/GenBank/DDBJ databases">
        <authorList>
            <person name="Varghese N."/>
            <person name="Submissions S."/>
        </authorList>
    </citation>
    <scope>NUCLEOTIDE SEQUENCE [LARGE SCALE GENOMIC DNA]</scope>
    <source>
        <strain evidence="5">DSM 18733</strain>
    </source>
</reference>
<evidence type="ECO:0000259" key="3">
    <source>
        <dbReference type="PROSITE" id="PS01124"/>
    </source>
</evidence>
<dbReference type="SMART" id="SM00342">
    <property type="entry name" value="HTH_ARAC"/>
    <property type="match status" value="1"/>
</dbReference>
<protein>
    <submittedName>
        <fullName evidence="4">Transcriptional regulator GlxA family, contains an amidase domain and an AraC-type DNA-binding HTH domain</fullName>
    </submittedName>
</protein>
<evidence type="ECO:0000313" key="4">
    <source>
        <dbReference type="EMBL" id="SEK66739.1"/>
    </source>
</evidence>
<evidence type="ECO:0000256" key="2">
    <source>
        <dbReference type="ARBA" id="ARBA00023163"/>
    </source>
</evidence>
<proteinExistence type="predicted"/>
<dbReference type="PROSITE" id="PS01124">
    <property type="entry name" value="HTH_ARAC_FAMILY_2"/>
    <property type="match status" value="1"/>
</dbReference>
<sequence length="326" mass="37216">MKHVSILIPIGNTSLSNIEATYKMFTKINEARQKEGKLPLFKIQLVGLTNEIMLSNSMFSIKPDTTIQEVHQTDLIIIPAVHGDMSEILSLNSDFKDWIRKQYELGAEIASLCLGAFILASTGLLDGKNCTTHWLSADEFSSLFPKVNLAPYKIITDENGIYTSGGAYSSLNLILYLLEKYAGRDMAIQSSKIFEIDIERNSQLHFIIFQRQKEHEDTTIKRAQEFIENNFRNKITVDQLASVLCVGRRNLERRFKKATANTILEYIQRVKIEAAKISLESTNENVNEVMYNVGYSDTKSFRTTFKRITGISPVQYKNKYNRMQNV</sequence>
<keyword evidence="1" id="KW-0805">Transcription regulation</keyword>
<dbReference type="InterPro" id="IPR002818">
    <property type="entry name" value="DJ-1/PfpI"/>
</dbReference>
<dbReference type="GO" id="GO:0003700">
    <property type="term" value="F:DNA-binding transcription factor activity"/>
    <property type="evidence" value="ECO:0007669"/>
    <property type="project" value="InterPro"/>
</dbReference>
<evidence type="ECO:0000256" key="1">
    <source>
        <dbReference type="ARBA" id="ARBA00023015"/>
    </source>
</evidence>
<dbReference type="Pfam" id="PF01965">
    <property type="entry name" value="DJ-1_PfpI"/>
    <property type="match status" value="1"/>
</dbReference>
<keyword evidence="2" id="KW-0804">Transcription</keyword>
<dbReference type="PANTHER" id="PTHR43130">
    <property type="entry name" value="ARAC-FAMILY TRANSCRIPTIONAL REGULATOR"/>
    <property type="match status" value="1"/>
</dbReference>
<organism evidence="4 5">
    <name type="scientific">Olivibacter domesticus</name>
    <name type="common">Pseudosphingobacterium domesticum</name>
    <dbReference type="NCBI Taxonomy" id="407022"/>
    <lineage>
        <taxon>Bacteria</taxon>
        <taxon>Pseudomonadati</taxon>
        <taxon>Bacteroidota</taxon>
        <taxon>Sphingobacteriia</taxon>
        <taxon>Sphingobacteriales</taxon>
        <taxon>Sphingobacteriaceae</taxon>
        <taxon>Olivibacter</taxon>
    </lineage>
</organism>
<keyword evidence="4" id="KW-0238">DNA-binding</keyword>
<evidence type="ECO:0000313" key="5">
    <source>
        <dbReference type="Proteomes" id="UP000199421"/>
    </source>
</evidence>
<dbReference type="Pfam" id="PF12833">
    <property type="entry name" value="HTH_18"/>
    <property type="match status" value="1"/>
</dbReference>
<dbReference type="OrthoDB" id="9803764at2"/>
<dbReference type="InterPro" id="IPR018060">
    <property type="entry name" value="HTH_AraC"/>
</dbReference>
<dbReference type="EMBL" id="FOAF01000001">
    <property type="protein sequence ID" value="SEK66739.1"/>
    <property type="molecule type" value="Genomic_DNA"/>
</dbReference>
<dbReference type="STRING" id="407022.SAMN05661044_00853"/>
<dbReference type="InterPro" id="IPR029062">
    <property type="entry name" value="Class_I_gatase-like"/>
</dbReference>
<dbReference type="Gene3D" id="1.10.10.60">
    <property type="entry name" value="Homeodomain-like"/>
    <property type="match status" value="2"/>
</dbReference>
<accession>A0A1H7IWC7</accession>
<feature type="domain" description="HTH araC/xylS-type" evidence="3">
    <location>
        <begin position="221"/>
        <end position="319"/>
    </location>
</feature>
<dbReference type="Gene3D" id="3.40.50.880">
    <property type="match status" value="1"/>
</dbReference>
<dbReference type="InterPro" id="IPR052158">
    <property type="entry name" value="INH-QAR"/>
</dbReference>
<keyword evidence="5" id="KW-1185">Reference proteome</keyword>
<dbReference type="Proteomes" id="UP000199421">
    <property type="component" value="Unassembled WGS sequence"/>
</dbReference>
<dbReference type="RefSeq" id="WP_093318715.1">
    <property type="nucleotide sequence ID" value="NZ_FOAF01000001.1"/>
</dbReference>
<dbReference type="GO" id="GO:0043565">
    <property type="term" value="F:sequence-specific DNA binding"/>
    <property type="evidence" value="ECO:0007669"/>
    <property type="project" value="InterPro"/>
</dbReference>
<dbReference type="InterPro" id="IPR009057">
    <property type="entry name" value="Homeodomain-like_sf"/>
</dbReference>